<accession>A0A1R3JWE4</accession>
<dbReference type="Proteomes" id="UP000188268">
    <property type="component" value="Unassembled WGS sequence"/>
</dbReference>
<evidence type="ECO:0000256" key="1">
    <source>
        <dbReference type="ARBA" id="ARBA00009502"/>
    </source>
</evidence>
<dbReference type="GO" id="GO:0046933">
    <property type="term" value="F:proton-transporting ATP synthase activity, rotational mechanism"/>
    <property type="evidence" value="ECO:0007669"/>
    <property type="project" value="InterPro"/>
</dbReference>
<dbReference type="InterPro" id="IPR036742">
    <property type="entry name" value="ATP_synth_F1_esu_sf_mt"/>
</dbReference>
<dbReference type="InterPro" id="IPR006721">
    <property type="entry name" value="ATP_synth_F1_esu_mt"/>
</dbReference>
<comment type="caution">
    <text evidence="3">The sequence shown here is derived from an EMBL/GenBank/DDBJ whole genome shotgun (WGS) entry which is preliminary data.</text>
</comment>
<dbReference type="SUPFAM" id="SSF48690">
    <property type="entry name" value="Epsilon subunit of mitochondrial F1F0-ATP synthase"/>
    <property type="match status" value="1"/>
</dbReference>
<dbReference type="GO" id="GO:0045259">
    <property type="term" value="C:proton-transporting ATP synthase complex"/>
    <property type="evidence" value="ECO:0007669"/>
    <property type="project" value="InterPro"/>
</dbReference>
<dbReference type="CDD" id="cd12153">
    <property type="entry name" value="F1-ATPase_epsilon"/>
    <property type="match status" value="1"/>
</dbReference>
<dbReference type="AlphaFoldDB" id="A0A1R3JWE4"/>
<feature type="region of interest" description="Disordered" evidence="2">
    <location>
        <begin position="38"/>
        <end position="58"/>
    </location>
</feature>
<protein>
    <submittedName>
        <fullName evidence="3">ATPase, F1 complex, epsilon subunit, mitochondrial</fullName>
    </submittedName>
</protein>
<evidence type="ECO:0000256" key="2">
    <source>
        <dbReference type="SAM" id="MobiDB-lite"/>
    </source>
</evidence>
<dbReference type="Pfam" id="PF04627">
    <property type="entry name" value="ATP-synt_Eps"/>
    <property type="match status" value="1"/>
</dbReference>
<dbReference type="Gene3D" id="1.10.1620.20">
    <property type="entry name" value="ATP synthase, F1 complex, epsilon subunit superfamily, mitochondrial"/>
    <property type="match status" value="1"/>
</dbReference>
<dbReference type="OrthoDB" id="269124at2759"/>
<dbReference type="EMBL" id="AWWV01006920">
    <property type="protein sequence ID" value="OMO99175.1"/>
    <property type="molecule type" value="Genomic_DNA"/>
</dbReference>
<dbReference type="GO" id="GO:0042776">
    <property type="term" value="P:proton motive force-driven mitochondrial ATP synthesis"/>
    <property type="evidence" value="ECO:0007669"/>
    <property type="project" value="TreeGrafter"/>
</dbReference>
<proteinExistence type="inferred from homology"/>
<keyword evidence="4" id="KW-1185">Reference proteome</keyword>
<sequence>MARTGMTYITYSNTCANLVRNCLQEHYKTEALSREKVHFANSKLTDARPEKPSRRNAE</sequence>
<evidence type="ECO:0000313" key="3">
    <source>
        <dbReference type="EMBL" id="OMO99175.1"/>
    </source>
</evidence>
<feature type="compositionally biased region" description="Basic and acidic residues" evidence="2">
    <location>
        <begin position="45"/>
        <end position="58"/>
    </location>
</feature>
<dbReference type="PANTHER" id="PTHR12448:SF0">
    <property type="entry name" value="ATP SYNTHASE SUBUNIT EPSILON, MITOCHONDRIAL"/>
    <property type="match status" value="1"/>
</dbReference>
<gene>
    <name evidence="3" type="ORF">CCACVL1_03897</name>
</gene>
<dbReference type="GO" id="GO:0005743">
    <property type="term" value="C:mitochondrial inner membrane"/>
    <property type="evidence" value="ECO:0007669"/>
    <property type="project" value="InterPro"/>
</dbReference>
<dbReference type="STRING" id="210143.A0A1R3JWE4"/>
<dbReference type="OMA" id="MSTWRMA"/>
<name>A0A1R3JWE4_COCAP</name>
<reference evidence="3 4" key="1">
    <citation type="submission" date="2013-09" db="EMBL/GenBank/DDBJ databases">
        <title>Corchorus capsularis genome sequencing.</title>
        <authorList>
            <person name="Alam M."/>
            <person name="Haque M.S."/>
            <person name="Islam M.S."/>
            <person name="Emdad E.M."/>
            <person name="Islam M.M."/>
            <person name="Ahmed B."/>
            <person name="Halim A."/>
            <person name="Hossen Q.M.M."/>
            <person name="Hossain M.Z."/>
            <person name="Ahmed R."/>
            <person name="Khan M.M."/>
            <person name="Islam R."/>
            <person name="Rashid M.M."/>
            <person name="Khan S.A."/>
            <person name="Rahman M.S."/>
            <person name="Alam M."/>
        </authorList>
    </citation>
    <scope>NUCLEOTIDE SEQUENCE [LARGE SCALE GENOMIC DNA]</scope>
    <source>
        <strain evidence="4">cv. CVL-1</strain>
        <tissue evidence="3">Whole seedling</tissue>
    </source>
</reference>
<comment type="similarity">
    <text evidence="1">Belongs to the eukaryotic ATPase epsilon family.</text>
</comment>
<evidence type="ECO:0000313" key="4">
    <source>
        <dbReference type="Proteomes" id="UP000188268"/>
    </source>
</evidence>
<dbReference type="Gramene" id="OMO99175">
    <property type="protein sequence ID" value="OMO99175"/>
    <property type="gene ID" value="CCACVL1_03897"/>
</dbReference>
<dbReference type="PANTHER" id="PTHR12448">
    <property type="entry name" value="ATP SYNTHASE EPSILON CHAIN, MITOCHONDRIAL"/>
    <property type="match status" value="1"/>
</dbReference>
<organism evidence="3 4">
    <name type="scientific">Corchorus capsularis</name>
    <name type="common">Jute</name>
    <dbReference type="NCBI Taxonomy" id="210143"/>
    <lineage>
        <taxon>Eukaryota</taxon>
        <taxon>Viridiplantae</taxon>
        <taxon>Streptophyta</taxon>
        <taxon>Embryophyta</taxon>
        <taxon>Tracheophyta</taxon>
        <taxon>Spermatophyta</taxon>
        <taxon>Magnoliopsida</taxon>
        <taxon>eudicotyledons</taxon>
        <taxon>Gunneridae</taxon>
        <taxon>Pentapetalae</taxon>
        <taxon>rosids</taxon>
        <taxon>malvids</taxon>
        <taxon>Malvales</taxon>
        <taxon>Malvaceae</taxon>
        <taxon>Grewioideae</taxon>
        <taxon>Apeibeae</taxon>
        <taxon>Corchorus</taxon>
    </lineage>
</organism>